<evidence type="ECO:0000313" key="2">
    <source>
        <dbReference type="EMBL" id="CAE7220389.1"/>
    </source>
</evidence>
<feature type="compositionally biased region" description="Basic and acidic residues" evidence="1">
    <location>
        <begin position="344"/>
        <end position="355"/>
    </location>
</feature>
<proteinExistence type="predicted"/>
<evidence type="ECO:0000313" key="3">
    <source>
        <dbReference type="EMBL" id="CAE7264243.1"/>
    </source>
</evidence>
<keyword evidence="5" id="KW-1185">Reference proteome</keyword>
<feature type="compositionally biased region" description="Acidic residues" evidence="1">
    <location>
        <begin position="375"/>
        <end position="385"/>
    </location>
</feature>
<gene>
    <name evidence="3" type="ORF">SNAT2548_LOCUS13910</name>
    <name evidence="4" type="ORF">SNAT2548_LOCUS14466</name>
    <name evidence="2" type="ORF">SNAT2548_LOCUS8047</name>
</gene>
<dbReference type="EMBL" id="CAJNDS010001541">
    <property type="protein sequence ID" value="CAE7264243.1"/>
    <property type="molecule type" value="Genomic_DNA"/>
</dbReference>
<feature type="compositionally biased region" description="Polar residues" evidence="1">
    <location>
        <begin position="309"/>
        <end position="325"/>
    </location>
</feature>
<accession>A0A812K4E0</accession>
<dbReference type="Proteomes" id="UP000604046">
    <property type="component" value="Unassembled WGS sequence"/>
</dbReference>
<dbReference type="AlphaFoldDB" id="A0A812K4E0"/>
<protein>
    <submittedName>
        <fullName evidence="2">Uncharacterized protein</fullName>
    </submittedName>
</protein>
<name>A0A812K4E0_9DINO</name>
<feature type="region of interest" description="Disordered" evidence="1">
    <location>
        <begin position="281"/>
        <end position="412"/>
    </location>
</feature>
<comment type="caution">
    <text evidence="2">The sequence shown here is derived from an EMBL/GenBank/DDBJ whole genome shotgun (WGS) entry which is preliminary data.</text>
</comment>
<feature type="compositionally biased region" description="Low complexity" evidence="1">
    <location>
        <begin position="391"/>
        <end position="404"/>
    </location>
</feature>
<evidence type="ECO:0000313" key="4">
    <source>
        <dbReference type="EMBL" id="CAE7272661.1"/>
    </source>
</evidence>
<evidence type="ECO:0000256" key="1">
    <source>
        <dbReference type="SAM" id="MobiDB-lite"/>
    </source>
</evidence>
<dbReference type="EMBL" id="CAJNDS010000580">
    <property type="protein sequence ID" value="CAE7220389.1"/>
    <property type="molecule type" value="Genomic_DNA"/>
</dbReference>
<evidence type="ECO:0000313" key="5">
    <source>
        <dbReference type="Proteomes" id="UP000604046"/>
    </source>
</evidence>
<sequence length="412" mass="46297">MPRWCSGYNMGSDGSLRPCRFALDGRGHSAQARKNGKCIFCNEESMSSTLQTPQGFGFVVRALKKWRVMKSPIFDLAFERSSLTSLPAVQVETLRGNAQDLVRKSCPKQPTHKTRRRKMAQWKKMAWRRNKLVKLQRYTAIAKRTHRVQWQAWDRIAKENPQLWLWANFRKNGGFYRDPYANAVLSEYTQLQNQDPFIEDAFLRSFHKFCPTCGKSIRGRGRGYCLTPACREILEVNRKRRKDLRKWLMKRVEGDISMGPPFNDELCAWASREGYFAKFDTKAEQPAKEPAAAVAEEPVEEPLTKEPAATTTQELAQKTPTQGPSTAVEPAIKAPAEPATATVAKERAIQEKSMDTEPAVAPEPAEKHKIQEVSVDVEEAIEESAETPQSSASLAEVPAALAEAPADDADGL</sequence>
<reference evidence="2" key="1">
    <citation type="submission" date="2021-02" db="EMBL/GenBank/DDBJ databases">
        <authorList>
            <person name="Dougan E. K."/>
            <person name="Rhodes N."/>
            <person name="Thang M."/>
            <person name="Chan C."/>
        </authorList>
    </citation>
    <scope>NUCLEOTIDE SEQUENCE</scope>
</reference>
<organism evidence="2 5">
    <name type="scientific">Symbiodinium natans</name>
    <dbReference type="NCBI Taxonomy" id="878477"/>
    <lineage>
        <taxon>Eukaryota</taxon>
        <taxon>Sar</taxon>
        <taxon>Alveolata</taxon>
        <taxon>Dinophyceae</taxon>
        <taxon>Suessiales</taxon>
        <taxon>Symbiodiniaceae</taxon>
        <taxon>Symbiodinium</taxon>
    </lineage>
</organism>
<dbReference type="EMBL" id="CAJNDS010001688">
    <property type="protein sequence ID" value="CAE7272661.1"/>
    <property type="molecule type" value="Genomic_DNA"/>
</dbReference>